<organism evidence="1 2">
    <name type="scientific">Taklimakanibacter albus</name>
    <dbReference type="NCBI Taxonomy" id="2800327"/>
    <lineage>
        <taxon>Bacteria</taxon>
        <taxon>Pseudomonadati</taxon>
        <taxon>Pseudomonadota</taxon>
        <taxon>Alphaproteobacteria</taxon>
        <taxon>Hyphomicrobiales</taxon>
        <taxon>Aestuariivirgaceae</taxon>
        <taxon>Taklimakanibacter</taxon>
    </lineage>
</organism>
<protein>
    <submittedName>
        <fullName evidence="1">ABC transporter permease</fullName>
    </submittedName>
</protein>
<dbReference type="EMBL" id="JAENHL010000007">
    <property type="protein sequence ID" value="MBK1867915.1"/>
    <property type="molecule type" value="Genomic_DNA"/>
</dbReference>
<evidence type="ECO:0000313" key="1">
    <source>
        <dbReference type="EMBL" id="MBK1867915.1"/>
    </source>
</evidence>
<comment type="caution">
    <text evidence="1">The sequence shown here is derived from an EMBL/GenBank/DDBJ whole genome shotgun (WGS) entry which is preliminary data.</text>
</comment>
<dbReference type="Proteomes" id="UP000616151">
    <property type="component" value="Unassembled WGS sequence"/>
</dbReference>
<reference evidence="1" key="1">
    <citation type="submission" date="2021-01" db="EMBL/GenBank/DDBJ databases">
        <authorList>
            <person name="Sun Q."/>
        </authorList>
    </citation>
    <scope>NUCLEOTIDE SEQUENCE</scope>
    <source>
        <strain evidence="1">YIM B02566</strain>
    </source>
</reference>
<accession>A0ACC5R5N2</accession>
<gene>
    <name evidence="1" type="ORF">JHL16_16280</name>
</gene>
<keyword evidence="2" id="KW-1185">Reference proteome</keyword>
<name>A0ACC5R5N2_9HYPH</name>
<evidence type="ECO:0000313" key="2">
    <source>
        <dbReference type="Proteomes" id="UP000616151"/>
    </source>
</evidence>
<sequence>MRVAPIPRLIVTRLALSVLSLFVVSLIVFSAVELLPGDTAERILGREATKESLAALRTQLRLSDPAPERYARWLGGIVQGDFGRSLVADRPVFSYIAGYLGRTLLLGGLALLIHIPLSIGLGLLAAARPDGASDLALSAAVLIGMSIPEFVVGIFLIMLLANDLQLFPPLALIDQAKSFGDVIHMLALPVITLNFAMTAYVVRQTRNSMIEVLKSDYVRMASLRGLSPLRVLFVHALPNALSPAINAIALNASWLVGGIVVVEVVFNYPGLGRLLVESIRFHDVPMIQGAALALSAAYIAVNLVADIATLLLNPKLRTRTA</sequence>
<proteinExistence type="predicted"/>